<keyword evidence="5" id="KW-1185">Reference proteome</keyword>
<keyword evidence="1" id="KW-0863">Zinc-finger</keyword>
<dbReference type="EMBL" id="KB822715">
    <property type="protein sequence ID" value="ETN44365.1"/>
    <property type="molecule type" value="Genomic_DNA"/>
</dbReference>
<dbReference type="InParanoid" id="W2S6X2"/>
<dbReference type="InterPro" id="IPR036236">
    <property type="entry name" value="Znf_C2H2_sf"/>
</dbReference>
<dbReference type="GO" id="GO:0006357">
    <property type="term" value="P:regulation of transcription by RNA polymerase II"/>
    <property type="evidence" value="ECO:0007669"/>
    <property type="project" value="TreeGrafter"/>
</dbReference>
<feature type="domain" description="C2H2-type" evidence="3">
    <location>
        <begin position="584"/>
        <end position="608"/>
    </location>
</feature>
<dbReference type="STRING" id="1220924.W2S6X2"/>
<keyword evidence="1" id="KW-0479">Metal-binding</keyword>
<dbReference type="VEuPathDB" id="FungiDB:HMPREF1541_10545"/>
<dbReference type="GeneID" id="19977884"/>
<feature type="region of interest" description="Disordered" evidence="2">
    <location>
        <begin position="423"/>
        <end position="456"/>
    </location>
</feature>
<proteinExistence type="predicted"/>
<evidence type="ECO:0000313" key="4">
    <source>
        <dbReference type="EMBL" id="ETN44365.1"/>
    </source>
</evidence>
<dbReference type="OrthoDB" id="6077919at2759"/>
<keyword evidence="1" id="KW-0862">Zinc</keyword>
<dbReference type="GO" id="GO:0008270">
    <property type="term" value="F:zinc ion binding"/>
    <property type="evidence" value="ECO:0007669"/>
    <property type="project" value="UniProtKB-KW"/>
</dbReference>
<name>W2S6X2_CYPE1</name>
<dbReference type="PROSITE" id="PS00028">
    <property type="entry name" value="ZINC_FINGER_C2H2_1"/>
    <property type="match status" value="2"/>
</dbReference>
<dbReference type="AlphaFoldDB" id="W2S6X2"/>
<accession>W2S6X2</accession>
<dbReference type="GO" id="GO:0005634">
    <property type="term" value="C:nucleus"/>
    <property type="evidence" value="ECO:0007669"/>
    <property type="project" value="TreeGrafter"/>
</dbReference>
<feature type="region of interest" description="Disordered" evidence="2">
    <location>
        <begin position="197"/>
        <end position="320"/>
    </location>
</feature>
<dbReference type="Pfam" id="PF00096">
    <property type="entry name" value="zf-C2H2"/>
    <property type="match status" value="1"/>
</dbReference>
<dbReference type="SMART" id="SM00355">
    <property type="entry name" value="ZnF_C2H2"/>
    <property type="match status" value="5"/>
</dbReference>
<evidence type="ECO:0000256" key="2">
    <source>
        <dbReference type="SAM" id="MobiDB-lite"/>
    </source>
</evidence>
<dbReference type="Proteomes" id="UP000030752">
    <property type="component" value="Unassembled WGS sequence"/>
</dbReference>
<organism evidence="4 5">
    <name type="scientific">Cyphellophora europaea (strain CBS 101466)</name>
    <name type="common">Phialophora europaea</name>
    <dbReference type="NCBI Taxonomy" id="1220924"/>
    <lineage>
        <taxon>Eukaryota</taxon>
        <taxon>Fungi</taxon>
        <taxon>Dikarya</taxon>
        <taxon>Ascomycota</taxon>
        <taxon>Pezizomycotina</taxon>
        <taxon>Eurotiomycetes</taxon>
        <taxon>Chaetothyriomycetidae</taxon>
        <taxon>Chaetothyriales</taxon>
        <taxon>Cyphellophoraceae</taxon>
        <taxon>Cyphellophora</taxon>
    </lineage>
</organism>
<feature type="region of interest" description="Disordered" evidence="2">
    <location>
        <begin position="502"/>
        <end position="540"/>
    </location>
</feature>
<evidence type="ECO:0000313" key="5">
    <source>
        <dbReference type="Proteomes" id="UP000030752"/>
    </source>
</evidence>
<gene>
    <name evidence="4" type="ORF">HMPREF1541_10545</name>
</gene>
<dbReference type="RefSeq" id="XP_008713438.1">
    <property type="nucleotide sequence ID" value="XM_008715216.1"/>
</dbReference>
<evidence type="ECO:0000256" key="1">
    <source>
        <dbReference type="PROSITE-ProRule" id="PRU00042"/>
    </source>
</evidence>
<protein>
    <recommendedName>
        <fullName evidence="3">C2H2-type domain-containing protein</fullName>
    </recommendedName>
</protein>
<feature type="compositionally biased region" description="Polar residues" evidence="2">
    <location>
        <begin position="204"/>
        <end position="219"/>
    </location>
</feature>
<dbReference type="PANTHER" id="PTHR46179">
    <property type="entry name" value="ZINC FINGER PROTEIN"/>
    <property type="match status" value="1"/>
</dbReference>
<dbReference type="PANTHER" id="PTHR46179:SF19">
    <property type="entry name" value="C2H2 FINGER DOMAIN TRANSCRIPTION FACTOR (EUROFUNG)-RELATED"/>
    <property type="match status" value="1"/>
</dbReference>
<feature type="region of interest" description="Disordered" evidence="2">
    <location>
        <begin position="1"/>
        <end position="38"/>
    </location>
</feature>
<feature type="compositionally biased region" description="Polar residues" evidence="2">
    <location>
        <begin position="292"/>
        <end position="314"/>
    </location>
</feature>
<dbReference type="eggNOG" id="ENOG502S2SN">
    <property type="taxonomic scope" value="Eukaryota"/>
</dbReference>
<feature type="compositionally biased region" description="Low complexity" evidence="2">
    <location>
        <begin position="502"/>
        <end position="519"/>
    </location>
</feature>
<feature type="compositionally biased region" description="Low complexity" evidence="2">
    <location>
        <begin position="530"/>
        <end position="540"/>
    </location>
</feature>
<feature type="domain" description="C2H2-type" evidence="3">
    <location>
        <begin position="558"/>
        <end position="580"/>
    </location>
</feature>
<dbReference type="SUPFAM" id="SSF57667">
    <property type="entry name" value="beta-beta-alpha zinc fingers"/>
    <property type="match status" value="1"/>
</dbReference>
<dbReference type="InterPro" id="IPR013087">
    <property type="entry name" value="Znf_C2H2_type"/>
</dbReference>
<feature type="compositionally biased region" description="Polar residues" evidence="2">
    <location>
        <begin position="425"/>
        <end position="442"/>
    </location>
</feature>
<dbReference type="Gene3D" id="3.30.160.60">
    <property type="entry name" value="Classic Zinc Finger"/>
    <property type="match status" value="2"/>
</dbReference>
<feature type="compositionally biased region" description="Basic and acidic residues" evidence="2">
    <location>
        <begin position="18"/>
        <end position="38"/>
    </location>
</feature>
<dbReference type="PROSITE" id="PS50157">
    <property type="entry name" value="ZINC_FINGER_C2H2_2"/>
    <property type="match status" value="2"/>
</dbReference>
<dbReference type="HOGENOM" id="CLU_451721_0_0_1"/>
<sequence length="736" mass="83271">MDSQSDYAAYHPGDYELDDTHRFDNILEHTQTHQQYEPDAHPSFVEQEYNLNDQEAHESASNEHGQRHDLDCPVCGEVSKTPSDAKKHLARHQKPFRCTDASCGRHNEGFATANDLNRHIKSVHKAEVKGSRSFKCFAEACSHPEKIWPRKDNFTQHLQRMHRDEDQNALLAKSEEWYDQLNPVDDKAEETIVKEVRRQEDSVRQQNQQQKRASGTATGSKRKRNAPEQPTPAPQSQRTRHSLPGLDTASSHNSMPPQDMRLLSPYSPTPDRPVVDPRQHVSGPRQRRAQNSHRQAQPQPQGPSMMSRSVSQAGQYMPRTPFHGMQQQPYWSFDPQQTHAQHFSPQDVRSQFEPRWHPQQQMPQPHLGPTDRHTVAGDIDTRGYEWLSSPQDHPLQYGGFTNASMPIPAASELVGHMQPAAPASVSPTTTGMNPETPTSSTPVLRLTVDDSSRPPVDTLEISNFLENHDDFKKDYNNLRQAVIGFPAAQHEFLKILRAVGGSSNAAAPPSEESRSQSQSKRGHHRQPSITTTTTSTTAVSTNATQGALDRAAAGREVALCSVCNKLFARGSDLKKHMKRHDRPYGCVSDGCSKSFGSKSDWKRHEATHGEVEGGWRCDGRHLNPLQNNEECHMWWPQRDVSQEQYCNHLQACAVPLEDIQPMSERCFIPRANTEAYWCGFCYSVMRYVDPDLEPAKERVNHIERHYKNEARINDHWRDCNGGGRTKLEMGQVIAAT</sequence>
<dbReference type="InterPro" id="IPR051061">
    <property type="entry name" value="Zinc_finger_trans_reg"/>
</dbReference>
<reference evidence="4 5" key="1">
    <citation type="submission" date="2013-03" db="EMBL/GenBank/DDBJ databases">
        <title>The Genome Sequence of Phialophora europaea CBS 101466.</title>
        <authorList>
            <consortium name="The Broad Institute Genomics Platform"/>
            <person name="Cuomo C."/>
            <person name="de Hoog S."/>
            <person name="Gorbushina A."/>
            <person name="Walker B."/>
            <person name="Young S.K."/>
            <person name="Zeng Q."/>
            <person name="Gargeya S."/>
            <person name="Fitzgerald M."/>
            <person name="Haas B."/>
            <person name="Abouelleil A."/>
            <person name="Allen A.W."/>
            <person name="Alvarado L."/>
            <person name="Arachchi H.M."/>
            <person name="Berlin A.M."/>
            <person name="Chapman S.B."/>
            <person name="Gainer-Dewar J."/>
            <person name="Goldberg J."/>
            <person name="Griggs A."/>
            <person name="Gujja S."/>
            <person name="Hansen M."/>
            <person name="Howarth C."/>
            <person name="Imamovic A."/>
            <person name="Ireland A."/>
            <person name="Larimer J."/>
            <person name="McCowan C."/>
            <person name="Murphy C."/>
            <person name="Pearson M."/>
            <person name="Poon T.W."/>
            <person name="Priest M."/>
            <person name="Roberts A."/>
            <person name="Saif S."/>
            <person name="Shea T."/>
            <person name="Sisk P."/>
            <person name="Sykes S."/>
            <person name="Wortman J."/>
            <person name="Nusbaum C."/>
            <person name="Birren B."/>
        </authorList>
    </citation>
    <scope>NUCLEOTIDE SEQUENCE [LARGE SCALE GENOMIC DNA]</scope>
    <source>
        <strain evidence="4 5">CBS 101466</strain>
    </source>
</reference>
<evidence type="ECO:0000259" key="3">
    <source>
        <dbReference type="PROSITE" id="PS50157"/>
    </source>
</evidence>